<dbReference type="PANTHER" id="PTHR30015:SF7">
    <property type="entry name" value="TYPE IV METHYL-DIRECTED RESTRICTION ENZYME ECOKMRR"/>
    <property type="match status" value="1"/>
</dbReference>
<comment type="caution">
    <text evidence="2">The sequence shown here is derived from an EMBL/GenBank/DDBJ whole genome shotgun (WGS) entry which is preliminary data.</text>
</comment>
<dbReference type="GO" id="GO:0003677">
    <property type="term" value="F:DNA binding"/>
    <property type="evidence" value="ECO:0007669"/>
    <property type="project" value="InterPro"/>
</dbReference>
<dbReference type="InterPro" id="IPR007560">
    <property type="entry name" value="Restrct_endonuc_IV_Mrr"/>
</dbReference>
<dbReference type="AlphaFoldDB" id="A0A1G1W3V7"/>
<sequence length="250" mass="28558">MIRIRKKDLEKLIEETDPKEVIEYGEFKVSIYSNGELTAFVAFDLDGADEYIGKSIEEAEIVILNEANLKHSTAFEDLLKGKGFDPLKPPMFDSIEEYLAFVEKEERKKENVNLLAKSYRDRSSRKTSIDAVKKIDELISLTPREFESWTKSLFEKKGWKVTETKATGDGGVDLVLEKDNIKSIAQCKRFKGNVGEPLLRDFYGTIMHEGVSEGYFVTTGYFTSDAIKWAEDKPIIRMDRGILISEIKET</sequence>
<dbReference type="GO" id="GO:0015666">
    <property type="term" value="F:restriction endodeoxyribonuclease activity"/>
    <property type="evidence" value="ECO:0007669"/>
    <property type="project" value="TreeGrafter"/>
</dbReference>
<accession>A0A1G1W3V7</accession>
<dbReference type="Proteomes" id="UP000176299">
    <property type="component" value="Unassembled WGS sequence"/>
</dbReference>
<gene>
    <name evidence="2" type="ORF">A2113_03390</name>
</gene>
<dbReference type="SUPFAM" id="SSF52980">
    <property type="entry name" value="Restriction endonuclease-like"/>
    <property type="match status" value="1"/>
</dbReference>
<dbReference type="PANTHER" id="PTHR30015">
    <property type="entry name" value="MRR RESTRICTION SYSTEM PROTEIN"/>
    <property type="match status" value="1"/>
</dbReference>
<evidence type="ECO:0000259" key="1">
    <source>
        <dbReference type="Pfam" id="PF04471"/>
    </source>
</evidence>
<dbReference type="Gene3D" id="3.40.1350.10">
    <property type="match status" value="1"/>
</dbReference>
<proteinExistence type="predicted"/>
<dbReference type="Pfam" id="PF04471">
    <property type="entry name" value="Mrr_cat"/>
    <property type="match status" value="1"/>
</dbReference>
<organism evidence="2 3">
    <name type="scientific">Candidatus Woykebacteria bacterium GWA1_44_8</name>
    <dbReference type="NCBI Taxonomy" id="1802591"/>
    <lineage>
        <taxon>Bacteria</taxon>
        <taxon>Candidatus Woykeibacteriota</taxon>
    </lineage>
</organism>
<reference evidence="2 3" key="1">
    <citation type="journal article" date="2016" name="Nat. Commun.">
        <title>Thousands of microbial genomes shed light on interconnected biogeochemical processes in an aquifer system.</title>
        <authorList>
            <person name="Anantharaman K."/>
            <person name="Brown C.T."/>
            <person name="Hug L.A."/>
            <person name="Sharon I."/>
            <person name="Castelle C.J."/>
            <person name="Probst A.J."/>
            <person name="Thomas B.C."/>
            <person name="Singh A."/>
            <person name="Wilkins M.J."/>
            <person name="Karaoz U."/>
            <person name="Brodie E.L."/>
            <person name="Williams K.H."/>
            <person name="Hubbard S.S."/>
            <person name="Banfield J.F."/>
        </authorList>
    </citation>
    <scope>NUCLEOTIDE SEQUENCE [LARGE SCALE GENOMIC DNA]</scope>
</reference>
<protein>
    <recommendedName>
        <fullName evidence="1">Restriction endonuclease type IV Mrr domain-containing protein</fullName>
    </recommendedName>
</protein>
<evidence type="ECO:0000313" key="3">
    <source>
        <dbReference type="Proteomes" id="UP000176299"/>
    </source>
</evidence>
<dbReference type="InterPro" id="IPR011856">
    <property type="entry name" value="tRNA_endonuc-like_dom_sf"/>
</dbReference>
<dbReference type="InterPro" id="IPR052906">
    <property type="entry name" value="Type_IV_Methyl-Rstrct_Enzyme"/>
</dbReference>
<feature type="domain" description="Restriction endonuclease type IV Mrr" evidence="1">
    <location>
        <begin position="140"/>
        <end position="244"/>
    </location>
</feature>
<dbReference type="GO" id="GO:0009307">
    <property type="term" value="P:DNA restriction-modification system"/>
    <property type="evidence" value="ECO:0007669"/>
    <property type="project" value="InterPro"/>
</dbReference>
<dbReference type="STRING" id="1802591.A2113_03390"/>
<dbReference type="InterPro" id="IPR011335">
    <property type="entry name" value="Restrct_endonuc-II-like"/>
</dbReference>
<dbReference type="EMBL" id="MHCN01000007">
    <property type="protein sequence ID" value="OGY22284.1"/>
    <property type="molecule type" value="Genomic_DNA"/>
</dbReference>
<evidence type="ECO:0000313" key="2">
    <source>
        <dbReference type="EMBL" id="OGY22284.1"/>
    </source>
</evidence>
<name>A0A1G1W3V7_9BACT</name>